<dbReference type="PANTHER" id="PTHR40124:SF1">
    <property type="entry name" value="DISAGGREGATASE RELATED REPEAT PROTEIN"/>
    <property type="match status" value="1"/>
</dbReference>
<sequence>MLRETRTVILRLLIMTTSAWSIGVTRADEPQTNRPKPAVNDRTSGVDSADASGTIIFKNDFSNETVGDYTDNDFKSDRDWGKVRWANLHDRSEIIDDDGNKKLRMTFPKGKFGHRETGGNAAVSLGTHDEIYQRVTIRFEPGFSFVKTGKIVGVGSNAGWSGGNVPGEGQGYTSRFIWDRNHEAAMYLYHMDQRGKYGDVLNLGFKFETGIDYTLTQHIKVNTGSDKNGILQVWASKDGGPQRLVVDRNNLRFGTEGRGKTELMFIAPFHGGGDSSFAAQQTSYLTLDDISVSTTKFSDLP</sequence>
<dbReference type="Gene3D" id="2.60.120.200">
    <property type="match status" value="1"/>
</dbReference>
<organism evidence="3 4">
    <name type="scientific">Roseimaritima multifibrata</name>
    <dbReference type="NCBI Taxonomy" id="1930274"/>
    <lineage>
        <taxon>Bacteria</taxon>
        <taxon>Pseudomonadati</taxon>
        <taxon>Planctomycetota</taxon>
        <taxon>Planctomycetia</taxon>
        <taxon>Pirellulales</taxon>
        <taxon>Pirellulaceae</taxon>
        <taxon>Roseimaritima</taxon>
    </lineage>
</organism>
<feature type="domain" description="Polysaccharide lyase 14" evidence="2">
    <location>
        <begin position="97"/>
        <end position="287"/>
    </location>
</feature>
<evidence type="ECO:0000256" key="1">
    <source>
        <dbReference type="SAM" id="MobiDB-lite"/>
    </source>
</evidence>
<dbReference type="AlphaFoldDB" id="A0A517MMG7"/>
<dbReference type="Proteomes" id="UP000320672">
    <property type="component" value="Chromosome"/>
</dbReference>
<keyword evidence="4" id="KW-1185">Reference proteome</keyword>
<dbReference type="InterPro" id="IPR048958">
    <property type="entry name" value="Polysacc_lyase_14"/>
</dbReference>
<proteinExistence type="predicted"/>
<dbReference type="PANTHER" id="PTHR40124">
    <property type="match status" value="1"/>
</dbReference>
<feature type="region of interest" description="Disordered" evidence="1">
    <location>
        <begin position="26"/>
        <end position="47"/>
    </location>
</feature>
<protein>
    <recommendedName>
        <fullName evidence="2">Polysaccharide lyase 14 domain-containing protein</fullName>
    </recommendedName>
</protein>
<evidence type="ECO:0000313" key="3">
    <source>
        <dbReference type="EMBL" id="QDS96050.1"/>
    </source>
</evidence>
<accession>A0A517MMG7</accession>
<gene>
    <name evidence="3" type="ORF">FF011L_48540</name>
</gene>
<evidence type="ECO:0000313" key="4">
    <source>
        <dbReference type="Proteomes" id="UP000320672"/>
    </source>
</evidence>
<dbReference type="KEGG" id="rml:FF011L_48540"/>
<name>A0A517MMG7_9BACT</name>
<reference evidence="3 4" key="1">
    <citation type="submission" date="2019-02" db="EMBL/GenBank/DDBJ databases">
        <title>Deep-cultivation of Planctomycetes and their phenomic and genomic characterization uncovers novel biology.</title>
        <authorList>
            <person name="Wiegand S."/>
            <person name="Jogler M."/>
            <person name="Boedeker C."/>
            <person name="Pinto D."/>
            <person name="Vollmers J."/>
            <person name="Rivas-Marin E."/>
            <person name="Kohn T."/>
            <person name="Peeters S.H."/>
            <person name="Heuer A."/>
            <person name="Rast P."/>
            <person name="Oberbeckmann S."/>
            <person name="Bunk B."/>
            <person name="Jeske O."/>
            <person name="Meyerdierks A."/>
            <person name="Storesund J.E."/>
            <person name="Kallscheuer N."/>
            <person name="Luecker S."/>
            <person name="Lage O.M."/>
            <person name="Pohl T."/>
            <person name="Merkel B.J."/>
            <person name="Hornburger P."/>
            <person name="Mueller R.-W."/>
            <person name="Bruemmer F."/>
            <person name="Labrenz M."/>
            <person name="Spormann A.M."/>
            <person name="Op den Camp H."/>
            <person name="Overmann J."/>
            <person name="Amann R."/>
            <person name="Jetten M.S.M."/>
            <person name="Mascher T."/>
            <person name="Medema M.H."/>
            <person name="Devos D.P."/>
            <person name="Kaster A.-K."/>
            <person name="Ovreas L."/>
            <person name="Rohde M."/>
            <person name="Galperin M.Y."/>
            <person name="Jogler C."/>
        </authorList>
    </citation>
    <scope>NUCLEOTIDE SEQUENCE [LARGE SCALE GENOMIC DNA]</scope>
    <source>
        <strain evidence="3 4">FF011L</strain>
    </source>
</reference>
<dbReference type="Pfam" id="PF21294">
    <property type="entry name" value="Polysacc_lyase_14"/>
    <property type="match status" value="1"/>
</dbReference>
<evidence type="ECO:0000259" key="2">
    <source>
        <dbReference type="Pfam" id="PF21294"/>
    </source>
</evidence>
<dbReference type="EMBL" id="CP036262">
    <property type="protein sequence ID" value="QDS96050.1"/>
    <property type="molecule type" value="Genomic_DNA"/>
</dbReference>